<proteinExistence type="predicted"/>
<gene>
    <name evidence="1" type="ORF">H5410_019527</name>
</gene>
<sequence length="59" mass="6587">MIFTSSDHSLSSGRPSITLIKLHQIDCTWSASSVITLEVEMKVKIDALIILKILNIFDL</sequence>
<evidence type="ECO:0000313" key="1">
    <source>
        <dbReference type="EMBL" id="KAG5608246.1"/>
    </source>
</evidence>
<evidence type="ECO:0000313" key="2">
    <source>
        <dbReference type="Proteomes" id="UP000824120"/>
    </source>
</evidence>
<dbReference type="EMBL" id="JACXVP010000004">
    <property type="protein sequence ID" value="KAG5608246.1"/>
    <property type="molecule type" value="Genomic_DNA"/>
</dbReference>
<organism evidence="1 2">
    <name type="scientific">Solanum commersonii</name>
    <name type="common">Commerson's wild potato</name>
    <name type="synonym">Commerson's nightshade</name>
    <dbReference type="NCBI Taxonomy" id="4109"/>
    <lineage>
        <taxon>Eukaryota</taxon>
        <taxon>Viridiplantae</taxon>
        <taxon>Streptophyta</taxon>
        <taxon>Embryophyta</taxon>
        <taxon>Tracheophyta</taxon>
        <taxon>Spermatophyta</taxon>
        <taxon>Magnoliopsida</taxon>
        <taxon>eudicotyledons</taxon>
        <taxon>Gunneridae</taxon>
        <taxon>Pentapetalae</taxon>
        <taxon>asterids</taxon>
        <taxon>lamiids</taxon>
        <taxon>Solanales</taxon>
        <taxon>Solanaceae</taxon>
        <taxon>Solanoideae</taxon>
        <taxon>Solaneae</taxon>
        <taxon>Solanum</taxon>
    </lineage>
</organism>
<protein>
    <submittedName>
        <fullName evidence="1">Uncharacterized protein</fullName>
    </submittedName>
</protein>
<accession>A0A9J5ZBG0</accession>
<keyword evidence="2" id="KW-1185">Reference proteome</keyword>
<dbReference type="AlphaFoldDB" id="A0A9J5ZBG0"/>
<name>A0A9J5ZBG0_SOLCO</name>
<comment type="caution">
    <text evidence="1">The sequence shown here is derived from an EMBL/GenBank/DDBJ whole genome shotgun (WGS) entry which is preliminary data.</text>
</comment>
<dbReference type="Proteomes" id="UP000824120">
    <property type="component" value="Chromosome 4"/>
</dbReference>
<reference evidence="1 2" key="1">
    <citation type="submission" date="2020-09" db="EMBL/GenBank/DDBJ databases">
        <title>De no assembly of potato wild relative species, Solanum commersonii.</title>
        <authorList>
            <person name="Cho K."/>
        </authorList>
    </citation>
    <scope>NUCLEOTIDE SEQUENCE [LARGE SCALE GENOMIC DNA]</scope>
    <source>
        <strain evidence="1">LZ3.2</strain>
        <tissue evidence="1">Leaf</tissue>
    </source>
</reference>